<comment type="cofactor">
    <cofactor evidence="1">
        <name>Mg(2+)</name>
        <dbReference type="ChEBI" id="CHEBI:18420"/>
    </cofactor>
</comment>
<evidence type="ECO:0000256" key="3">
    <source>
        <dbReference type="ARBA" id="ARBA00005313"/>
    </source>
</evidence>
<name>B6JW53_SCHJY</name>
<keyword evidence="8" id="KW-0378">Hydrolase</keyword>
<evidence type="ECO:0000256" key="10">
    <source>
        <dbReference type="ARBA" id="ARBA00023172"/>
    </source>
</evidence>
<keyword evidence="18" id="KW-1185">Reference proteome</keyword>
<dbReference type="GO" id="GO:0046872">
    <property type="term" value="F:metal ion binding"/>
    <property type="evidence" value="ECO:0007669"/>
    <property type="project" value="UniProtKB-KW"/>
</dbReference>
<comment type="similarity">
    <text evidence="3">Belongs to the EME1/MMS4 family.</text>
</comment>
<dbReference type="InterPro" id="IPR006166">
    <property type="entry name" value="ERCC4_domain"/>
</dbReference>
<dbReference type="GO" id="GO:0004519">
    <property type="term" value="F:endonuclease activity"/>
    <property type="evidence" value="ECO:0007669"/>
    <property type="project" value="UniProtKB-KW"/>
</dbReference>
<dbReference type="HOGENOM" id="CLU_396979_0_0_1"/>
<dbReference type="JaponicusDB" id="SJAG_00623">
    <property type="gene designation" value="eme1"/>
</dbReference>
<keyword evidence="10" id="KW-0233">DNA recombination</keyword>
<dbReference type="STRING" id="402676.B6JW53"/>
<dbReference type="VEuPathDB" id="FungiDB:SJAG_00623"/>
<dbReference type="RefSeq" id="XP_002171897.1">
    <property type="nucleotide sequence ID" value="XM_002171861.2"/>
</dbReference>
<evidence type="ECO:0000256" key="8">
    <source>
        <dbReference type="ARBA" id="ARBA00022801"/>
    </source>
</evidence>
<feature type="region of interest" description="Disordered" evidence="14">
    <location>
        <begin position="80"/>
        <end position="110"/>
    </location>
</feature>
<dbReference type="eggNOG" id="ENOG502R8ER">
    <property type="taxonomic scope" value="Eukaryota"/>
</dbReference>
<dbReference type="GO" id="GO:0005634">
    <property type="term" value="C:nucleus"/>
    <property type="evidence" value="ECO:0007669"/>
    <property type="project" value="UniProtKB-SubCell"/>
</dbReference>
<evidence type="ECO:0000256" key="5">
    <source>
        <dbReference type="ARBA" id="ARBA00022723"/>
    </source>
</evidence>
<evidence type="ECO:0000313" key="17">
    <source>
        <dbReference type="JaponicusDB" id="SJAG_00623"/>
    </source>
</evidence>
<evidence type="ECO:0000256" key="12">
    <source>
        <dbReference type="ARBA" id="ARBA00023242"/>
    </source>
</evidence>
<dbReference type="OrthoDB" id="343092at2759"/>
<keyword evidence="11" id="KW-0234">DNA repair</keyword>
<dbReference type="OMA" id="HAIQPCT"/>
<evidence type="ECO:0000256" key="2">
    <source>
        <dbReference type="ARBA" id="ARBA00004123"/>
    </source>
</evidence>
<proteinExistence type="inferred from homology"/>
<evidence type="ECO:0000256" key="14">
    <source>
        <dbReference type="SAM" id="MobiDB-lite"/>
    </source>
</evidence>
<evidence type="ECO:0000256" key="1">
    <source>
        <dbReference type="ARBA" id="ARBA00001946"/>
    </source>
</evidence>
<evidence type="ECO:0000256" key="4">
    <source>
        <dbReference type="ARBA" id="ARBA00022722"/>
    </source>
</evidence>
<evidence type="ECO:0000256" key="13">
    <source>
        <dbReference type="ARBA" id="ARBA00023254"/>
    </source>
</evidence>
<dbReference type="GO" id="GO:0048476">
    <property type="term" value="C:Holliday junction resolvase complex"/>
    <property type="evidence" value="ECO:0000318"/>
    <property type="project" value="GO_Central"/>
</dbReference>
<reference evidence="16 18" key="1">
    <citation type="journal article" date="2011" name="Science">
        <title>Comparative functional genomics of the fission yeasts.</title>
        <authorList>
            <person name="Rhind N."/>
            <person name="Chen Z."/>
            <person name="Yassour M."/>
            <person name="Thompson D.A."/>
            <person name="Haas B.J."/>
            <person name="Habib N."/>
            <person name="Wapinski I."/>
            <person name="Roy S."/>
            <person name="Lin M.F."/>
            <person name="Heiman D.I."/>
            <person name="Young S.K."/>
            <person name="Furuya K."/>
            <person name="Guo Y."/>
            <person name="Pidoux A."/>
            <person name="Chen H.M."/>
            <person name="Robbertse B."/>
            <person name="Goldberg J.M."/>
            <person name="Aoki K."/>
            <person name="Bayne E.H."/>
            <person name="Berlin A.M."/>
            <person name="Desjardins C.A."/>
            <person name="Dobbs E."/>
            <person name="Dukaj L."/>
            <person name="Fan L."/>
            <person name="FitzGerald M.G."/>
            <person name="French C."/>
            <person name="Gujja S."/>
            <person name="Hansen K."/>
            <person name="Keifenheim D."/>
            <person name="Levin J.Z."/>
            <person name="Mosher R.A."/>
            <person name="Mueller C.A."/>
            <person name="Pfiffner J."/>
            <person name="Priest M."/>
            <person name="Russ C."/>
            <person name="Smialowska A."/>
            <person name="Swoboda P."/>
            <person name="Sykes S.M."/>
            <person name="Vaughn M."/>
            <person name="Vengrova S."/>
            <person name="Yoder R."/>
            <person name="Zeng Q."/>
            <person name="Allshire R."/>
            <person name="Baulcombe D."/>
            <person name="Birren B.W."/>
            <person name="Brown W."/>
            <person name="Ekwall K."/>
            <person name="Kellis M."/>
            <person name="Leatherwood J."/>
            <person name="Levin H."/>
            <person name="Margalit H."/>
            <person name="Martienssen R."/>
            <person name="Nieduszynski C.A."/>
            <person name="Spatafora J.W."/>
            <person name="Friedman N."/>
            <person name="Dalgaard J.Z."/>
            <person name="Baumann P."/>
            <person name="Niki H."/>
            <person name="Regev A."/>
            <person name="Nusbaum C."/>
        </authorList>
    </citation>
    <scope>NUCLEOTIDE SEQUENCE [LARGE SCALE GENOMIC DNA]</scope>
    <source>
        <strain evidence="18">yFS275 / FY16936</strain>
    </source>
</reference>
<accession>B6JW53</accession>
<dbReference type="GO" id="GO:0006302">
    <property type="term" value="P:double-strand break repair"/>
    <property type="evidence" value="ECO:0000318"/>
    <property type="project" value="GO_Central"/>
</dbReference>
<dbReference type="InterPro" id="IPR033310">
    <property type="entry name" value="Mms4/EME1/EME2"/>
</dbReference>
<evidence type="ECO:0000256" key="9">
    <source>
        <dbReference type="ARBA" id="ARBA00022842"/>
    </source>
</evidence>
<sequence>MATPIKEHVYVITDSDPPAPEYQQPSQFEFISSSIEVYPKSVQEKSGEQQASTFVSKASVTTPLPKVKAHKTIEIVEVTDSPILDSQQSSLRSQPPPPSFTENDDYLPSPKTAFAPQAISARVLASASHLPCHDQTTPKHSSLLTDEGPIVVSSSSPLFLPPSPVSVPAPLASSLNTSTNDLHKSVPVQHPVSSSPPELPVFRVDEEQDQDTTVLRANSVSPTHVAYPIPLTDSSSPLSNRVLQDIQKSIRAPQSMFSVKEKETVPDQNLVTHPKPSRLRKSYSESICSSSSAATANLHVASDFTRSRSLLGEQETNRLQKLKRRHKQHTASEEVCSKNTTTAVTRTVSGVAHREKVLRSLEKKKAKEAKAAERKRLKDMETLNKKNRTRKDCLPEMILNVSEEWMLTEFGEKVMNNLREEGCTFKPIPNHPLSAVTWKRLVSNTYNATKGYFEYDNEHEEAESLILLRLTCTEVVKMISDNALEDYLHSIQSQFPSMKILLLLEGCKTYFKKQRSEVNRQFAAAVNNGTKPLLFGSMSKYQHITEDVLSERLIELQVNQSILINETYNVDESVQWIASITGDLAIRRYKPKPKGKMFCLDSGQVKSAANIDDSLSYMLREISRITPAAADAICSKFPTLFCLIQHLREHGPDALAEVRINTNLVSRKIGKALSKRVHTVFLGRDENQDIP</sequence>
<feature type="domain" description="ERCC4" evidence="15">
    <location>
        <begin position="412"/>
        <end position="579"/>
    </location>
</feature>
<keyword evidence="7" id="KW-0227">DNA damage</keyword>
<dbReference type="InterPro" id="IPR042530">
    <property type="entry name" value="EME1/EME2_C"/>
</dbReference>
<keyword evidence="4" id="KW-0540">Nuclease</keyword>
<dbReference type="GO" id="GO:0031573">
    <property type="term" value="P:mitotic intra-S DNA damage checkpoint signaling"/>
    <property type="evidence" value="ECO:0000318"/>
    <property type="project" value="GO_Central"/>
</dbReference>
<dbReference type="GO" id="GO:0031297">
    <property type="term" value="P:replication fork processing"/>
    <property type="evidence" value="ECO:0000318"/>
    <property type="project" value="GO_Central"/>
</dbReference>
<dbReference type="Pfam" id="PF02732">
    <property type="entry name" value="ERCC4"/>
    <property type="match status" value="1"/>
</dbReference>
<evidence type="ECO:0000256" key="7">
    <source>
        <dbReference type="ARBA" id="ARBA00022763"/>
    </source>
</evidence>
<evidence type="ECO:0000256" key="11">
    <source>
        <dbReference type="ARBA" id="ARBA00023204"/>
    </source>
</evidence>
<dbReference type="Gene3D" id="3.40.50.10130">
    <property type="match status" value="1"/>
</dbReference>
<evidence type="ECO:0000259" key="15">
    <source>
        <dbReference type="Pfam" id="PF02732"/>
    </source>
</evidence>
<dbReference type="AlphaFoldDB" id="B6JW53"/>
<keyword evidence="5" id="KW-0479">Metal-binding</keyword>
<dbReference type="GO" id="GO:0003677">
    <property type="term" value="F:DNA binding"/>
    <property type="evidence" value="ECO:0007669"/>
    <property type="project" value="InterPro"/>
</dbReference>
<gene>
    <name evidence="17" type="primary">eme1</name>
    <name evidence="16" type="ORF">SJAG_00623</name>
</gene>
<dbReference type="PANTHER" id="PTHR21077">
    <property type="entry name" value="EME1 PROTEIN"/>
    <property type="match status" value="1"/>
</dbReference>
<protein>
    <submittedName>
        <fullName evidence="16">Holliday junction resolvase subunit Eme1</fullName>
    </submittedName>
</protein>
<evidence type="ECO:0000256" key="6">
    <source>
        <dbReference type="ARBA" id="ARBA00022759"/>
    </source>
</evidence>
<evidence type="ECO:0000313" key="16">
    <source>
        <dbReference type="EMBL" id="EEB05604.1"/>
    </source>
</evidence>
<organism evidence="16 18">
    <name type="scientific">Schizosaccharomyces japonicus (strain yFS275 / FY16936)</name>
    <name type="common">Fission yeast</name>
    <dbReference type="NCBI Taxonomy" id="402676"/>
    <lineage>
        <taxon>Eukaryota</taxon>
        <taxon>Fungi</taxon>
        <taxon>Dikarya</taxon>
        <taxon>Ascomycota</taxon>
        <taxon>Taphrinomycotina</taxon>
        <taxon>Schizosaccharomycetes</taxon>
        <taxon>Schizosaccharomycetales</taxon>
        <taxon>Schizosaccharomycetaceae</taxon>
        <taxon>Schizosaccharomyces</taxon>
    </lineage>
</organism>
<dbReference type="Gene3D" id="1.10.150.670">
    <property type="entry name" value="Crossover junction endonuclease EME1, DNA-binding domain"/>
    <property type="match status" value="1"/>
</dbReference>
<comment type="subcellular location">
    <subcellularLocation>
        <location evidence="2">Nucleus</location>
    </subcellularLocation>
</comment>
<keyword evidence="6" id="KW-0255">Endonuclease</keyword>
<evidence type="ECO:0000313" key="18">
    <source>
        <dbReference type="Proteomes" id="UP000001744"/>
    </source>
</evidence>
<keyword evidence="9" id="KW-0460">Magnesium</keyword>
<dbReference type="Proteomes" id="UP000001744">
    <property type="component" value="Unassembled WGS sequence"/>
</dbReference>
<keyword evidence="12" id="KW-0539">Nucleus</keyword>
<dbReference type="GO" id="GO:0000712">
    <property type="term" value="P:resolution of meiotic recombination intermediates"/>
    <property type="evidence" value="ECO:0000318"/>
    <property type="project" value="GO_Central"/>
</dbReference>
<keyword evidence="13" id="KW-0469">Meiosis</keyword>
<dbReference type="EMBL" id="KE651166">
    <property type="protein sequence ID" value="EEB05604.1"/>
    <property type="molecule type" value="Genomic_DNA"/>
</dbReference>
<dbReference type="GO" id="GO:0016787">
    <property type="term" value="F:hydrolase activity"/>
    <property type="evidence" value="ECO:0007669"/>
    <property type="project" value="UniProtKB-KW"/>
</dbReference>
<dbReference type="PANTHER" id="PTHR21077:SF5">
    <property type="entry name" value="CROSSOVER JUNCTION ENDONUCLEASE MMS4"/>
    <property type="match status" value="1"/>
</dbReference>
<dbReference type="GeneID" id="7050663"/>